<dbReference type="OrthoDB" id="324088at2759"/>
<name>A0A078AT16_STYLE</name>
<dbReference type="InParanoid" id="A0A078AT16"/>
<keyword evidence="2" id="KW-1185">Reference proteome</keyword>
<gene>
    <name evidence="1" type="primary">Contig16719.g17813</name>
    <name evidence="1" type="ORF">STYLEM_14682</name>
</gene>
<sequence length="262" mass="30471">MIQLIKQNLSRNQSRKEENLFPYCFYTDGGAYNDETYYFIQNIFSRSTICYSTKLPKNSHIQAYLGRKVVCDASQVPPKNYKIKNSQDIVMLPYEQYVDKNEDECYKLLTELVIHNMGWGYTCFCSAYMIFVSEKPIKIQKSEIIQMFNDINSVEKFEELGFPILNSTQCSDGSSNRAFEIDLSQKNLIKKIAKVKKLDCYPLLFVASFPSKTEYSVKFKQKIAAKYLVLKLIDSYKHNLNDNNIDMYNLTLNGIKLQIPQS</sequence>
<accession>A0A078AT16</accession>
<reference evidence="1 2" key="1">
    <citation type="submission" date="2014-06" db="EMBL/GenBank/DDBJ databases">
        <authorList>
            <person name="Swart Estienne"/>
        </authorList>
    </citation>
    <scope>NUCLEOTIDE SEQUENCE [LARGE SCALE GENOMIC DNA]</scope>
    <source>
        <strain evidence="1 2">130c</strain>
    </source>
</reference>
<protein>
    <submittedName>
        <fullName evidence="1">Uncharacterized protein</fullName>
    </submittedName>
</protein>
<dbReference type="EMBL" id="CCKQ01013891">
    <property type="protein sequence ID" value="CDW85600.1"/>
    <property type="molecule type" value="Genomic_DNA"/>
</dbReference>
<dbReference type="AlphaFoldDB" id="A0A078AT16"/>
<proteinExistence type="predicted"/>
<organism evidence="1 2">
    <name type="scientific">Stylonychia lemnae</name>
    <name type="common">Ciliate</name>
    <dbReference type="NCBI Taxonomy" id="5949"/>
    <lineage>
        <taxon>Eukaryota</taxon>
        <taxon>Sar</taxon>
        <taxon>Alveolata</taxon>
        <taxon>Ciliophora</taxon>
        <taxon>Intramacronucleata</taxon>
        <taxon>Spirotrichea</taxon>
        <taxon>Stichotrichia</taxon>
        <taxon>Sporadotrichida</taxon>
        <taxon>Oxytrichidae</taxon>
        <taxon>Stylonychinae</taxon>
        <taxon>Stylonychia</taxon>
    </lineage>
</organism>
<evidence type="ECO:0000313" key="1">
    <source>
        <dbReference type="EMBL" id="CDW85600.1"/>
    </source>
</evidence>
<evidence type="ECO:0000313" key="2">
    <source>
        <dbReference type="Proteomes" id="UP000039865"/>
    </source>
</evidence>
<dbReference type="Proteomes" id="UP000039865">
    <property type="component" value="Unassembled WGS sequence"/>
</dbReference>